<keyword evidence="5" id="KW-0443">Lipid metabolism</keyword>
<dbReference type="InterPro" id="IPR018201">
    <property type="entry name" value="Ketoacyl_synth_AS"/>
</dbReference>
<dbReference type="PROSITE" id="PS00606">
    <property type="entry name" value="KS3_1"/>
    <property type="match status" value="1"/>
</dbReference>
<evidence type="ECO:0000256" key="7">
    <source>
        <dbReference type="ARBA" id="ARBA00023315"/>
    </source>
</evidence>
<dbReference type="CDD" id="cd00834">
    <property type="entry name" value="KAS_I_II"/>
    <property type="match status" value="1"/>
</dbReference>
<dbReference type="GeneID" id="100374758"/>
<reference evidence="12" key="1">
    <citation type="submission" date="2025-08" db="UniProtKB">
        <authorList>
            <consortium name="RefSeq"/>
        </authorList>
    </citation>
    <scope>IDENTIFICATION</scope>
    <source>
        <tissue evidence="12">Testes</tissue>
    </source>
</reference>
<evidence type="ECO:0000256" key="2">
    <source>
        <dbReference type="ARBA" id="ARBA00022516"/>
    </source>
</evidence>
<gene>
    <name evidence="12" type="primary">LOC100374758</name>
</gene>
<dbReference type="NCBIfam" id="NF005589">
    <property type="entry name" value="PRK07314.1"/>
    <property type="match status" value="1"/>
</dbReference>
<evidence type="ECO:0000256" key="3">
    <source>
        <dbReference type="ARBA" id="ARBA00022679"/>
    </source>
</evidence>
<dbReference type="SMART" id="SM00825">
    <property type="entry name" value="PKS_KS"/>
    <property type="match status" value="1"/>
</dbReference>
<proteinExistence type="inferred from homology"/>
<accession>A0ABM0GJT7</accession>
<evidence type="ECO:0000313" key="11">
    <source>
        <dbReference type="Proteomes" id="UP000694865"/>
    </source>
</evidence>
<keyword evidence="3 8" id="KW-0808">Transferase</keyword>
<evidence type="ECO:0000256" key="5">
    <source>
        <dbReference type="ARBA" id="ARBA00023098"/>
    </source>
</evidence>
<evidence type="ECO:0000256" key="1">
    <source>
        <dbReference type="ARBA" id="ARBA00008467"/>
    </source>
</evidence>
<keyword evidence="4" id="KW-0276">Fatty acid metabolism</keyword>
<dbReference type="InterPro" id="IPR016039">
    <property type="entry name" value="Thiolase-like"/>
</dbReference>
<comment type="similarity">
    <text evidence="1 8 9">Belongs to the thiolase-like superfamily. Beta-ketoacyl-ACP synthases family.</text>
</comment>
<evidence type="ECO:0000256" key="8">
    <source>
        <dbReference type="PIRNR" id="PIRNR000447"/>
    </source>
</evidence>
<keyword evidence="2 8" id="KW-0444">Lipid biosynthesis</keyword>
<dbReference type="Gene3D" id="3.40.47.10">
    <property type="match status" value="2"/>
</dbReference>
<dbReference type="PROSITE" id="PS52004">
    <property type="entry name" value="KS3_2"/>
    <property type="match status" value="1"/>
</dbReference>
<evidence type="ECO:0000256" key="4">
    <source>
        <dbReference type="ARBA" id="ARBA00022832"/>
    </source>
</evidence>
<dbReference type="Pfam" id="PF02801">
    <property type="entry name" value="Ketoacyl-synt_C"/>
    <property type="match status" value="1"/>
</dbReference>
<keyword evidence="11" id="KW-1185">Reference proteome</keyword>
<dbReference type="InterPro" id="IPR020841">
    <property type="entry name" value="PKS_Beta-ketoAc_synthase_dom"/>
</dbReference>
<dbReference type="InterPro" id="IPR017568">
    <property type="entry name" value="3-oxoacyl-ACP_synth-2"/>
</dbReference>
<evidence type="ECO:0000259" key="10">
    <source>
        <dbReference type="PROSITE" id="PS52004"/>
    </source>
</evidence>
<dbReference type="PANTHER" id="PTHR11712">
    <property type="entry name" value="POLYKETIDE SYNTHASE-RELATED"/>
    <property type="match status" value="1"/>
</dbReference>
<evidence type="ECO:0000256" key="9">
    <source>
        <dbReference type="RuleBase" id="RU003694"/>
    </source>
</evidence>
<organism evidence="11 12">
    <name type="scientific">Saccoglossus kowalevskii</name>
    <name type="common">Acorn worm</name>
    <dbReference type="NCBI Taxonomy" id="10224"/>
    <lineage>
        <taxon>Eukaryota</taxon>
        <taxon>Metazoa</taxon>
        <taxon>Hemichordata</taxon>
        <taxon>Enteropneusta</taxon>
        <taxon>Harrimaniidae</taxon>
        <taxon>Saccoglossus</taxon>
    </lineage>
</organism>
<feature type="domain" description="Ketosynthase family 3 (KS3)" evidence="10">
    <location>
        <begin position="1"/>
        <end position="404"/>
    </location>
</feature>
<evidence type="ECO:0000313" key="12">
    <source>
        <dbReference type="RefSeq" id="XP_002731411.1"/>
    </source>
</evidence>
<keyword evidence="7" id="KW-0012">Acyltransferase</keyword>
<dbReference type="InterPro" id="IPR014030">
    <property type="entry name" value="Ketoacyl_synth_N"/>
</dbReference>
<dbReference type="PANTHER" id="PTHR11712:SF336">
    <property type="entry name" value="3-OXOACYL-[ACYL-CARRIER-PROTEIN] SYNTHASE, MITOCHONDRIAL"/>
    <property type="match status" value="1"/>
</dbReference>
<dbReference type="Proteomes" id="UP000694865">
    <property type="component" value="Unplaced"/>
</dbReference>
<name>A0ABM0GJT7_SACKO</name>
<dbReference type="Pfam" id="PF00109">
    <property type="entry name" value="ketoacyl-synt"/>
    <property type="match status" value="1"/>
</dbReference>
<dbReference type="InterPro" id="IPR000794">
    <property type="entry name" value="Beta-ketoacyl_synthase"/>
</dbReference>
<protein>
    <recommendedName>
        <fullName evidence="8">3-oxoacyl-[acyl-carrier-protein] synthase</fullName>
    </recommendedName>
</protein>
<evidence type="ECO:0000256" key="6">
    <source>
        <dbReference type="ARBA" id="ARBA00023160"/>
    </source>
</evidence>
<dbReference type="InterPro" id="IPR014031">
    <property type="entry name" value="Ketoacyl_synth_C"/>
</dbReference>
<dbReference type="RefSeq" id="XP_002731411.1">
    <property type="nucleotide sequence ID" value="XM_002731365.2"/>
</dbReference>
<sequence length="405" mass="43248">MKLRTLLMFSHIHIRRYSQDSRRRVAVTGLVGYVPRGDCEGEFMATKYVSTSEQRTMSEATVFALAATEEALNHAKWKPTNNNDQNKTGVAVGMGMVGLNDIVDSGITLRDKAYNKVSPYFIPRILVNMAAGHISIRHKLKGPNHAVSTACTTGCHAIGDAMRFIRNGDADIMVAGGTEATVNPLALAGFCRVRALSTKFNDHPEKASRPFHPERDGFVLAEGAAIVILEEYNHAINRGATVLAEILGYGLSGDASHMTAPREDGDGAIRCMTAAIKDARISSNDVTYVNAHATSTPIGDATENRAIKAVFGNHSNNIAVSSTKGATGHLLGAAGALESVFTIMACHTGIIPPTVNLTEVTEEFDLNYVPCQSQKWTPPSGDKRIGITNSFGFGGTNASLCIGSV</sequence>
<keyword evidence="6 8" id="KW-0275">Fatty acid biosynthesis</keyword>
<dbReference type="PIRSF" id="PIRSF000447">
    <property type="entry name" value="KAS_II"/>
    <property type="match status" value="1"/>
</dbReference>
<dbReference type="SUPFAM" id="SSF53901">
    <property type="entry name" value="Thiolase-like"/>
    <property type="match status" value="2"/>
</dbReference>